<accession>A0A7I7QKL7</accession>
<reference evidence="1 2" key="1">
    <citation type="journal article" date="2019" name="Emerg. Microbes Infect.">
        <title>Comprehensive subspecies identification of 175 nontuberculous mycobacteria species based on 7547 genomic profiles.</title>
        <authorList>
            <person name="Matsumoto Y."/>
            <person name="Kinjo T."/>
            <person name="Motooka D."/>
            <person name="Nabeya D."/>
            <person name="Jung N."/>
            <person name="Uechi K."/>
            <person name="Horii T."/>
            <person name="Iida T."/>
            <person name="Fujita J."/>
            <person name="Nakamura S."/>
        </authorList>
    </citation>
    <scope>NUCLEOTIDE SEQUENCE [LARGE SCALE GENOMIC DNA]</scope>
    <source>
        <strain evidence="1 2">JCM 17899</strain>
    </source>
</reference>
<gene>
    <name evidence="1" type="ORF">MSEDJ_09200</name>
</gene>
<sequence length="113" mass="11694">MVIAGDDVVGAIVVSLVELVEDVLDSSEPLSDPPHATVMVLTANAAAIAAVTESRREIRVCVMFSARLLCVVSVQGGCPPNGVTHAAPVLCLVSRRGLPKRGVVNITAHGSLR</sequence>
<dbReference type="KEGG" id="msei:MSEDJ_09200"/>
<evidence type="ECO:0000313" key="1">
    <source>
        <dbReference type="EMBL" id="BBY26824.1"/>
    </source>
</evidence>
<dbReference type="AlphaFoldDB" id="A0A7I7QKL7"/>
<keyword evidence="2" id="KW-1185">Reference proteome</keyword>
<name>A0A7I7QKL7_9MYCO</name>
<protein>
    <submittedName>
        <fullName evidence="1">Uncharacterized protein</fullName>
    </submittedName>
</protein>
<dbReference type="EMBL" id="AP022588">
    <property type="protein sequence ID" value="BBY26824.1"/>
    <property type="molecule type" value="Genomic_DNA"/>
</dbReference>
<dbReference type="Proteomes" id="UP000467193">
    <property type="component" value="Chromosome"/>
</dbReference>
<organism evidence="1 2">
    <name type="scientific">Mycolicibacterium sediminis</name>
    <dbReference type="NCBI Taxonomy" id="1286180"/>
    <lineage>
        <taxon>Bacteria</taxon>
        <taxon>Bacillati</taxon>
        <taxon>Actinomycetota</taxon>
        <taxon>Actinomycetes</taxon>
        <taxon>Mycobacteriales</taxon>
        <taxon>Mycobacteriaceae</taxon>
        <taxon>Mycolicibacterium</taxon>
    </lineage>
</organism>
<proteinExistence type="predicted"/>
<evidence type="ECO:0000313" key="2">
    <source>
        <dbReference type="Proteomes" id="UP000467193"/>
    </source>
</evidence>